<dbReference type="RefSeq" id="WP_317470748.1">
    <property type="nucleotide sequence ID" value="NZ_JAWLKJ010000003.1"/>
</dbReference>
<reference evidence="1" key="1">
    <citation type="submission" date="2023-10" db="EMBL/GenBank/DDBJ databases">
        <title>Development of a sustainable strategy for remediation of hydrocarbon-contaminated territories based on the waste exchange concept.</title>
        <authorList>
            <person name="Krivoruchko A."/>
        </authorList>
    </citation>
    <scope>NUCLEOTIDE SEQUENCE</scope>
    <source>
        <strain evidence="1">IEGM 1175</strain>
    </source>
</reference>
<dbReference type="AlphaFoldDB" id="A0AAE4QXM7"/>
<evidence type="ECO:0000313" key="2">
    <source>
        <dbReference type="Proteomes" id="UP001185873"/>
    </source>
</evidence>
<accession>A0AAE4QXM7</accession>
<dbReference type="Proteomes" id="UP001185873">
    <property type="component" value="Unassembled WGS sequence"/>
</dbReference>
<comment type="caution">
    <text evidence="1">The sequence shown here is derived from an EMBL/GenBank/DDBJ whole genome shotgun (WGS) entry which is preliminary data.</text>
</comment>
<dbReference type="EMBL" id="JAWLKJ010000003">
    <property type="protein sequence ID" value="MDV6300211.1"/>
    <property type="molecule type" value="Genomic_DNA"/>
</dbReference>
<protein>
    <submittedName>
        <fullName evidence="1">Uncharacterized protein</fullName>
    </submittedName>
</protein>
<organism evidence="1 2">
    <name type="scientific">Dietzia maris</name>
    <dbReference type="NCBI Taxonomy" id="37915"/>
    <lineage>
        <taxon>Bacteria</taxon>
        <taxon>Bacillati</taxon>
        <taxon>Actinomycetota</taxon>
        <taxon>Actinomycetes</taxon>
        <taxon>Mycobacteriales</taxon>
        <taxon>Dietziaceae</taxon>
        <taxon>Dietzia</taxon>
    </lineage>
</organism>
<sequence length="65" mass="7309">MTAPDRQRDGGVYSPGTVCPHCGTCDVHPIREPLAPAPGLPWQFDERRFVYIRTCTGCGYEWGQR</sequence>
<evidence type="ECO:0000313" key="1">
    <source>
        <dbReference type="EMBL" id="MDV6300211.1"/>
    </source>
</evidence>
<name>A0AAE4QXM7_9ACTN</name>
<proteinExistence type="predicted"/>
<gene>
    <name evidence="1" type="ORF">R3P82_13980</name>
</gene>